<organism evidence="5 6">
    <name type="scientific">Polyrhizophydium stewartii</name>
    <dbReference type="NCBI Taxonomy" id="2732419"/>
    <lineage>
        <taxon>Eukaryota</taxon>
        <taxon>Fungi</taxon>
        <taxon>Fungi incertae sedis</taxon>
        <taxon>Chytridiomycota</taxon>
        <taxon>Chytridiomycota incertae sedis</taxon>
        <taxon>Chytridiomycetes</taxon>
        <taxon>Rhizophydiales</taxon>
        <taxon>Rhizophydiales incertae sedis</taxon>
        <taxon>Polyrhizophydium</taxon>
    </lineage>
</organism>
<dbReference type="EMBL" id="JADGIZ020000003">
    <property type="protein sequence ID" value="KAL2919549.1"/>
    <property type="molecule type" value="Genomic_DNA"/>
</dbReference>
<dbReference type="Proteomes" id="UP001527925">
    <property type="component" value="Unassembled WGS sequence"/>
</dbReference>
<dbReference type="CDD" id="cd00105">
    <property type="entry name" value="KH-I"/>
    <property type="match status" value="3"/>
</dbReference>
<feature type="compositionally biased region" description="Low complexity" evidence="3">
    <location>
        <begin position="58"/>
        <end position="77"/>
    </location>
</feature>
<keyword evidence="6" id="KW-1185">Reference proteome</keyword>
<keyword evidence="1" id="KW-0677">Repeat</keyword>
<feature type="region of interest" description="Disordered" evidence="3">
    <location>
        <begin position="554"/>
        <end position="576"/>
    </location>
</feature>
<feature type="region of interest" description="Disordered" evidence="3">
    <location>
        <begin position="1"/>
        <end position="259"/>
    </location>
</feature>
<accession>A0ABR4NJE0</accession>
<dbReference type="Gene3D" id="3.30.1370.10">
    <property type="entry name" value="K Homology domain, type 1"/>
    <property type="match status" value="3"/>
</dbReference>
<evidence type="ECO:0000259" key="4">
    <source>
        <dbReference type="SMART" id="SM00322"/>
    </source>
</evidence>
<dbReference type="SMART" id="SM00322">
    <property type="entry name" value="KH"/>
    <property type="match status" value="3"/>
</dbReference>
<comment type="caution">
    <text evidence="5">The sequence shown here is derived from an EMBL/GenBank/DDBJ whole genome shotgun (WGS) entry which is preliminary data.</text>
</comment>
<feature type="compositionally biased region" description="Gly residues" evidence="3">
    <location>
        <begin position="633"/>
        <end position="650"/>
    </location>
</feature>
<dbReference type="InterPro" id="IPR036612">
    <property type="entry name" value="KH_dom_type_1_sf"/>
</dbReference>
<evidence type="ECO:0000256" key="3">
    <source>
        <dbReference type="SAM" id="MobiDB-lite"/>
    </source>
</evidence>
<feature type="compositionally biased region" description="Low complexity" evidence="3">
    <location>
        <begin position="10"/>
        <end position="40"/>
    </location>
</feature>
<evidence type="ECO:0000313" key="6">
    <source>
        <dbReference type="Proteomes" id="UP001527925"/>
    </source>
</evidence>
<feature type="compositionally biased region" description="Basic and acidic residues" evidence="3">
    <location>
        <begin position="129"/>
        <end position="139"/>
    </location>
</feature>
<protein>
    <recommendedName>
        <fullName evidence="4">K Homology domain-containing protein</fullName>
    </recommendedName>
</protein>
<feature type="compositionally biased region" description="Low complexity" evidence="3">
    <location>
        <begin position="616"/>
        <end position="627"/>
    </location>
</feature>
<dbReference type="PANTHER" id="PTHR10288">
    <property type="entry name" value="KH DOMAIN CONTAINING RNA BINDING PROTEIN"/>
    <property type="match status" value="1"/>
</dbReference>
<feature type="compositionally biased region" description="Low complexity" evidence="3">
    <location>
        <begin position="588"/>
        <end position="607"/>
    </location>
</feature>
<evidence type="ECO:0000256" key="1">
    <source>
        <dbReference type="ARBA" id="ARBA00022737"/>
    </source>
</evidence>
<dbReference type="InterPro" id="IPR004087">
    <property type="entry name" value="KH_dom"/>
</dbReference>
<feature type="region of interest" description="Disordered" evidence="3">
    <location>
        <begin position="477"/>
        <end position="496"/>
    </location>
</feature>
<evidence type="ECO:0000256" key="2">
    <source>
        <dbReference type="PROSITE-ProRule" id="PRU00117"/>
    </source>
</evidence>
<dbReference type="Pfam" id="PF00013">
    <property type="entry name" value="KH_1"/>
    <property type="match status" value="3"/>
</dbReference>
<proteinExistence type="predicted"/>
<evidence type="ECO:0000313" key="5">
    <source>
        <dbReference type="EMBL" id="KAL2919549.1"/>
    </source>
</evidence>
<dbReference type="PROSITE" id="PS50084">
    <property type="entry name" value="KH_TYPE_1"/>
    <property type="match status" value="3"/>
</dbReference>
<keyword evidence="2" id="KW-0694">RNA-binding</keyword>
<feature type="domain" description="K Homology" evidence="4">
    <location>
        <begin position="364"/>
        <end position="437"/>
    </location>
</feature>
<dbReference type="InterPro" id="IPR004088">
    <property type="entry name" value="KH_dom_type_1"/>
</dbReference>
<gene>
    <name evidence="5" type="ORF">HK105_201196</name>
</gene>
<feature type="compositionally biased region" description="Gly residues" evidence="3">
    <location>
        <begin position="174"/>
        <end position="199"/>
    </location>
</feature>
<sequence length="688" mass="70455">MTSPKHDDAASPAAGSPRPASPAKAAPAPSSPTRAAPKSAEAGGPRSPARDEPRSPPRRAASPTKARSPSKAQAKPAAEPPADGPADGAKSVAQANSEIASAIEKAKARLAAAEPSRSGDAAPAHGIKRPSEDTDHEARPPPSSGYRRRSDSPAQAHAEPPSSGAYGSHQGHDQAGGYGGPQAGGYGGGNGPAPGGYAGGPPPGMYSSGGPPQGMYGGQQPPMDRRYGPGPSGGPMYGAPMGGGPSGMGGGGGGGDRRSVELVIPPGKAGIVIGRGGDTLRGIERQFNVRVQLEPSGGGSDIQKIATFTGAERDVEEARRAVQDIILGLPRGSNSGYMGGVPPGYGAPPTASFPPVGMAPSYGTTTSIVIQVPTANVGLIIGKGGETIKVLQQRSNARITVAKEHEMEPGSTTRNITLAGTESSIASAQQLITEIIQQQQFQRQVAAYGPPPGGFSSFGQYCEVIMIPAPKVFCPGRASQQQAPTPREHARYGSGLSVAPPRLTLRGETIKAIQNEFMVNLKVDPNTDANGERRIAIYGQPENVTRAKDAVFERAGAGRGGRGDRGGGGGDPYGQQQQQQYSYAFQTPGSYDQTQQQQQQPQGYDYSAYGHYDPNAYGGAPAQAAAQRSPTGHAGGAPGDGQQGMPGGAPGYDASQYPGYDPKAYAEYYAQYAQYYGQNAAPAGGDDK</sequence>
<feature type="domain" description="K Homology" evidence="4">
    <location>
        <begin position="459"/>
        <end position="556"/>
    </location>
</feature>
<feature type="domain" description="K Homology" evidence="4">
    <location>
        <begin position="256"/>
        <end position="327"/>
    </location>
</feature>
<name>A0ABR4NJE0_9FUNG</name>
<dbReference type="SUPFAM" id="SSF54791">
    <property type="entry name" value="Eukaryotic type KH-domain (KH-domain type I)"/>
    <property type="match status" value="3"/>
</dbReference>
<feature type="region of interest" description="Disordered" evidence="3">
    <location>
        <begin position="588"/>
        <end position="660"/>
    </location>
</feature>
<feature type="compositionally biased region" description="Gly residues" evidence="3">
    <location>
        <begin position="230"/>
        <end position="254"/>
    </location>
</feature>
<reference evidence="5 6" key="1">
    <citation type="submission" date="2023-09" db="EMBL/GenBank/DDBJ databases">
        <title>Pangenome analysis of Batrachochytrium dendrobatidis and related Chytrids.</title>
        <authorList>
            <person name="Yacoub M.N."/>
            <person name="Stajich J.E."/>
            <person name="James T.Y."/>
        </authorList>
    </citation>
    <scope>NUCLEOTIDE SEQUENCE [LARGE SCALE GENOMIC DNA]</scope>
    <source>
        <strain evidence="5 6">JEL0888</strain>
    </source>
</reference>